<reference evidence="1 2" key="1">
    <citation type="submission" date="2019-02" db="EMBL/GenBank/DDBJ databases">
        <title>Arundinibacter roseus gen. nov., sp. nov., a new member of the family Cytophagaceae.</title>
        <authorList>
            <person name="Szuroczki S."/>
            <person name="Khayer B."/>
            <person name="Sproer C."/>
            <person name="Toumi M."/>
            <person name="Szabo A."/>
            <person name="Felfoldi T."/>
            <person name="Schumann P."/>
            <person name="Toth E."/>
        </authorList>
    </citation>
    <scope>NUCLEOTIDE SEQUENCE [LARGE SCALE GENOMIC DNA]</scope>
    <source>
        <strain evidence="1 2">DMA-k-7a</strain>
    </source>
</reference>
<keyword evidence="2" id="KW-1185">Reference proteome</keyword>
<evidence type="ECO:0000313" key="1">
    <source>
        <dbReference type="EMBL" id="TDB68112.1"/>
    </source>
</evidence>
<organism evidence="1 2">
    <name type="scientific">Arundinibacter roseus</name>
    <dbReference type="NCBI Taxonomy" id="2070510"/>
    <lineage>
        <taxon>Bacteria</taxon>
        <taxon>Pseudomonadati</taxon>
        <taxon>Bacteroidota</taxon>
        <taxon>Cytophagia</taxon>
        <taxon>Cytophagales</taxon>
        <taxon>Spirosomataceae</taxon>
        <taxon>Arundinibacter</taxon>
    </lineage>
</organism>
<evidence type="ECO:0000313" key="2">
    <source>
        <dbReference type="Proteomes" id="UP000295706"/>
    </source>
</evidence>
<dbReference type="AlphaFoldDB" id="A0A4R4KM95"/>
<dbReference type="RefSeq" id="WP_132114764.1">
    <property type="nucleotide sequence ID" value="NZ_SMJU01000002.1"/>
</dbReference>
<proteinExistence type="predicted"/>
<dbReference type="OrthoDB" id="965211at2"/>
<comment type="caution">
    <text evidence="1">The sequence shown here is derived from an EMBL/GenBank/DDBJ whole genome shotgun (WGS) entry which is preliminary data.</text>
</comment>
<dbReference type="Proteomes" id="UP000295706">
    <property type="component" value="Unassembled WGS sequence"/>
</dbReference>
<gene>
    <name evidence="1" type="ORF">EZE20_04095</name>
</gene>
<protein>
    <submittedName>
        <fullName evidence="1">Uncharacterized protein</fullName>
    </submittedName>
</protein>
<sequence>MKIHLIDGHFESRETIELLTQLVHVKIKFQESKITAASVEEDIKMREKRIKELQKELFEVRQFVAQNHAEIALTGTIELHVL</sequence>
<name>A0A4R4KM95_9BACT</name>
<dbReference type="EMBL" id="SMJU01000002">
    <property type="protein sequence ID" value="TDB68112.1"/>
    <property type="molecule type" value="Genomic_DNA"/>
</dbReference>
<accession>A0A4R4KM95</accession>